<dbReference type="InterPro" id="IPR027379">
    <property type="entry name" value="CLS_N"/>
</dbReference>
<dbReference type="InterPro" id="IPR025202">
    <property type="entry name" value="PLD-like_dom"/>
</dbReference>
<dbReference type="EMBL" id="UEYP01000002">
    <property type="protein sequence ID" value="SSC66336.1"/>
    <property type="molecule type" value="Genomic_DNA"/>
</dbReference>
<dbReference type="AlphaFoldDB" id="A0A376AET0"/>
<proteinExistence type="predicted"/>
<evidence type="ECO:0000313" key="14">
    <source>
        <dbReference type="Proteomes" id="UP000254764"/>
    </source>
</evidence>
<keyword evidence="6" id="KW-0964">Secreted</keyword>
<dbReference type="InterPro" id="IPR001736">
    <property type="entry name" value="PLipase_D/transphosphatidylase"/>
</dbReference>
<dbReference type="RefSeq" id="WP_115669140.1">
    <property type="nucleotide sequence ID" value="NZ_UEYP01000002.1"/>
</dbReference>
<dbReference type="Proteomes" id="UP000254764">
    <property type="component" value="Unassembled WGS sequence"/>
</dbReference>
<dbReference type="SUPFAM" id="SSF56024">
    <property type="entry name" value="Phospholipase D/nuclease"/>
    <property type="match status" value="2"/>
</dbReference>
<accession>A0A376AET0</accession>
<evidence type="ECO:0000313" key="13">
    <source>
        <dbReference type="EMBL" id="SSC66336.1"/>
    </source>
</evidence>
<gene>
    <name evidence="13" type="ORF">RHIZ70_2044</name>
</gene>
<dbReference type="GO" id="GO:0005576">
    <property type="term" value="C:extracellular region"/>
    <property type="evidence" value="ECO:0007669"/>
    <property type="project" value="UniProtKB-SubCell"/>
</dbReference>
<dbReference type="GO" id="GO:0005886">
    <property type="term" value="C:plasma membrane"/>
    <property type="evidence" value="ECO:0007669"/>
    <property type="project" value="UniProtKB-SubCell"/>
</dbReference>
<keyword evidence="7 11" id="KW-0812">Transmembrane</keyword>
<evidence type="ECO:0000256" key="6">
    <source>
        <dbReference type="ARBA" id="ARBA00022525"/>
    </source>
</evidence>
<dbReference type="PROSITE" id="PS50035">
    <property type="entry name" value="PLD"/>
    <property type="match status" value="2"/>
</dbReference>
<evidence type="ECO:0000256" key="3">
    <source>
        <dbReference type="ARBA" id="ARBA00004651"/>
    </source>
</evidence>
<evidence type="ECO:0000256" key="7">
    <source>
        <dbReference type="ARBA" id="ARBA00022692"/>
    </source>
</evidence>
<evidence type="ECO:0000256" key="5">
    <source>
        <dbReference type="ARBA" id="ARBA00022475"/>
    </source>
</evidence>
<dbReference type="STRING" id="1336235.GCA_000518785_00649"/>
<dbReference type="OrthoDB" id="9762009at2"/>
<dbReference type="Pfam" id="PF13091">
    <property type="entry name" value="PLDc_2"/>
    <property type="match status" value="2"/>
</dbReference>
<feature type="domain" description="PLD phosphodiesterase" evidence="12">
    <location>
        <begin position="220"/>
        <end position="247"/>
    </location>
</feature>
<dbReference type="GO" id="GO:0008808">
    <property type="term" value="F:cardiolipin synthase activity"/>
    <property type="evidence" value="ECO:0007669"/>
    <property type="project" value="TreeGrafter"/>
</dbReference>
<dbReference type="SMART" id="SM00155">
    <property type="entry name" value="PLDc"/>
    <property type="match status" value="2"/>
</dbReference>
<evidence type="ECO:0000256" key="10">
    <source>
        <dbReference type="ARBA" id="ARBA00029594"/>
    </source>
</evidence>
<dbReference type="GO" id="GO:0032049">
    <property type="term" value="P:cardiolipin biosynthetic process"/>
    <property type="evidence" value="ECO:0007669"/>
    <property type="project" value="UniProtKB-ARBA"/>
</dbReference>
<evidence type="ECO:0000256" key="8">
    <source>
        <dbReference type="ARBA" id="ARBA00022989"/>
    </source>
</evidence>
<keyword evidence="5" id="KW-1003">Cell membrane</keyword>
<evidence type="ECO:0000256" key="1">
    <source>
        <dbReference type="ARBA" id="ARBA00003145"/>
    </source>
</evidence>
<dbReference type="PANTHER" id="PTHR21248">
    <property type="entry name" value="CARDIOLIPIN SYNTHASE"/>
    <property type="match status" value="1"/>
</dbReference>
<reference evidence="14" key="1">
    <citation type="submission" date="2018-07" db="EMBL/GenBank/DDBJ databases">
        <authorList>
            <person name="Peiro R."/>
            <person name="Begona"/>
            <person name="Cbmso G."/>
            <person name="Lopez M."/>
            <person name="Gonzalez S."/>
        </authorList>
    </citation>
    <scope>NUCLEOTIDE SEQUENCE [LARGE SCALE GENOMIC DNA]</scope>
</reference>
<evidence type="ECO:0000259" key="12">
    <source>
        <dbReference type="PROSITE" id="PS50035"/>
    </source>
</evidence>
<keyword evidence="14" id="KW-1185">Reference proteome</keyword>
<organism evidence="13 14">
    <name type="scientific">Ciceribacter selenitireducens ATCC BAA-1503</name>
    <dbReference type="NCBI Taxonomy" id="1336235"/>
    <lineage>
        <taxon>Bacteria</taxon>
        <taxon>Pseudomonadati</taxon>
        <taxon>Pseudomonadota</taxon>
        <taxon>Alphaproteobacteria</taxon>
        <taxon>Hyphomicrobiales</taxon>
        <taxon>Rhizobiaceae</taxon>
        <taxon>Ciceribacter</taxon>
    </lineage>
</organism>
<dbReference type="PANTHER" id="PTHR21248:SF22">
    <property type="entry name" value="PHOSPHOLIPASE D"/>
    <property type="match status" value="1"/>
</dbReference>
<comment type="function">
    <text evidence="1">Could be a virulence factor.</text>
</comment>
<feature type="transmembrane region" description="Helical" evidence="11">
    <location>
        <begin position="38"/>
        <end position="59"/>
    </location>
</feature>
<evidence type="ECO:0000256" key="2">
    <source>
        <dbReference type="ARBA" id="ARBA00004613"/>
    </source>
</evidence>
<evidence type="ECO:0000256" key="11">
    <source>
        <dbReference type="SAM" id="Phobius"/>
    </source>
</evidence>
<dbReference type="Pfam" id="PF13396">
    <property type="entry name" value="PLDc_N"/>
    <property type="match status" value="1"/>
</dbReference>
<feature type="domain" description="PLD phosphodiesterase" evidence="12">
    <location>
        <begin position="395"/>
        <end position="422"/>
    </location>
</feature>
<dbReference type="Gene3D" id="3.30.870.10">
    <property type="entry name" value="Endonuclease Chain A"/>
    <property type="match status" value="2"/>
</dbReference>
<keyword evidence="8 11" id="KW-1133">Transmembrane helix</keyword>
<name>A0A376AET0_9HYPH</name>
<comment type="subcellular location">
    <subcellularLocation>
        <location evidence="3">Cell membrane</location>
        <topology evidence="3">Multi-pass membrane protein</topology>
    </subcellularLocation>
    <subcellularLocation>
        <location evidence="2">Secreted</location>
    </subcellularLocation>
</comment>
<evidence type="ECO:0000256" key="9">
    <source>
        <dbReference type="ARBA" id="ARBA00023136"/>
    </source>
</evidence>
<protein>
    <recommendedName>
        <fullName evidence="4">Phospholipase D</fullName>
    </recommendedName>
    <alternativeName>
        <fullName evidence="10">Choline phosphatase</fullName>
    </alternativeName>
</protein>
<keyword evidence="9 11" id="KW-0472">Membrane</keyword>
<dbReference type="CDD" id="cd09163">
    <property type="entry name" value="PLDc_CLS_unchar2_2"/>
    <property type="match status" value="1"/>
</dbReference>
<evidence type="ECO:0000256" key="4">
    <source>
        <dbReference type="ARBA" id="ARBA00018392"/>
    </source>
</evidence>
<sequence length="482" mass="52353">MFEALSPYWPHILAFLSITMGAAAAIHAAMTKREVRSAIGWVGVIVLSPLLGALIYAVAGVNRIRRKSLISRRALHLDELWRSLSHYGVSRDEVEAGFGSRMAGLKTLGDRVARHALSSGNRIEMLSSGDETYAAFCAAIDAAERSIILETYIFDRDAAGLRVADRLIAAHRRGVSVRVLIDAVGARYSVPSILGYLAEGGVTVAAFNGKVVAGLRLPYANLRTHRKILVADGAVAFLGGMNIRAAFEGDEAARDTHFRLTGPAVADIFAVAAEDWHFETGEILNGEVWSVAPFTADPGTPSFVRTVVSGPDANLETNHKMMMGAFSVAEKSIRIMSPYFLPDNILLGALATAARRGVAVDIVIPARNNLAIVSHAMAAQFDQILKDGSRIFRAQGQFDHSKLMTVDGQWAFVGSSNLDSRSLRLNFEIDLEVFDPDFAATIDARIDAALDGAEPVTLEELSRRPFVFRLFDRVLWLGSPYL</sequence>